<comment type="cofactor">
    <cofactor evidence="2 6 7">
        <name>Mg(2+)</name>
        <dbReference type="ChEBI" id="CHEBI:18420"/>
    </cofactor>
</comment>
<dbReference type="SUPFAM" id="SSF56655">
    <property type="entry name" value="Carbohydrate phosphatase"/>
    <property type="match status" value="1"/>
</dbReference>
<evidence type="ECO:0000256" key="5">
    <source>
        <dbReference type="ARBA" id="ARBA00022842"/>
    </source>
</evidence>
<dbReference type="InterPro" id="IPR022337">
    <property type="entry name" value="Inositol_monophosphatase_SuhB"/>
</dbReference>
<dbReference type="AlphaFoldDB" id="A0A1I2C3P8"/>
<evidence type="ECO:0000256" key="2">
    <source>
        <dbReference type="ARBA" id="ARBA00001946"/>
    </source>
</evidence>
<feature type="binding site" evidence="6">
    <location>
        <position position="85"/>
    </location>
    <ligand>
        <name>Mg(2+)</name>
        <dbReference type="ChEBI" id="CHEBI:18420"/>
        <label>1</label>
        <note>catalytic</note>
    </ligand>
</feature>
<evidence type="ECO:0000256" key="4">
    <source>
        <dbReference type="ARBA" id="ARBA00022801"/>
    </source>
</evidence>
<dbReference type="Gene3D" id="3.30.540.10">
    <property type="entry name" value="Fructose-1,6-Bisphosphatase, subunit A, domain 1"/>
    <property type="match status" value="1"/>
</dbReference>
<dbReference type="PANTHER" id="PTHR20854">
    <property type="entry name" value="INOSITOL MONOPHOSPHATASE"/>
    <property type="match status" value="1"/>
</dbReference>
<dbReference type="PROSITE" id="PS00629">
    <property type="entry name" value="IMP_1"/>
    <property type="match status" value="1"/>
</dbReference>
<organism evidence="8 9">
    <name type="scientific">Alteribacillus iranensis</name>
    <dbReference type="NCBI Taxonomy" id="930128"/>
    <lineage>
        <taxon>Bacteria</taxon>
        <taxon>Bacillati</taxon>
        <taxon>Bacillota</taxon>
        <taxon>Bacilli</taxon>
        <taxon>Bacillales</taxon>
        <taxon>Bacillaceae</taxon>
        <taxon>Alteribacillus</taxon>
    </lineage>
</organism>
<feature type="binding site" evidence="6">
    <location>
        <position position="87"/>
    </location>
    <ligand>
        <name>Mg(2+)</name>
        <dbReference type="ChEBI" id="CHEBI:18420"/>
        <label>1</label>
        <note>catalytic</note>
    </ligand>
</feature>
<dbReference type="CDD" id="cd01639">
    <property type="entry name" value="IMPase"/>
    <property type="match status" value="1"/>
</dbReference>
<sequence>MKEWQEMLALAKEWAQEAGDYLLERAEGPMDMESKTSAIDLVTEMDVWSETFLKDKIKSFYPDHHIRTEESEDEKGQSPYEWVIDPIDGTVNYARGLPFYCISIGIRYEGNTVIGLVHAPKLNETYEAIKGEGAFLNGKEITVSQTGQLHSAVIGTGFPYDKDRDKDNNLEYINKMIPQVGGIRRMGSAALDLCQVAAGRMDGYWELKLNDWDVEAGLLIVKEAGGQAVVQPEKKGLFILSANSLLFSTLQKIIDR</sequence>
<gene>
    <name evidence="8" type="ORF">SAMN05192532_102683</name>
</gene>
<feature type="binding site" evidence="6">
    <location>
        <position position="69"/>
    </location>
    <ligand>
        <name>Mg(2+)</name>
        <dbReference type="ChEBI" id="CHEBI:18420"/>
        <label>1</label>
        <note>catalytic</note>
    </ligand>
</feature>
<evidence type="ECO:0000313" key="9">
    <source>
        <dbReference type="Proteomes" id="UP000199516"/>
    </source>
</evidence>
<dbReference type="EMBL" id="FONT01000002">
    <property type="protein sequence ID" value="SFE62914.1"/>
    <property type="molecule type" value="Genomic_DNA"/>
</dbReference>
<dbReference type="GO" id="GO:0008934">
    <property type="term" value="F:inositol monophosphate 1-phosphatase activity"/>
    <property type="evidence" value="ECO:0007669"/>
    <property type="project" value="InterPro"/>
</dbReference>
<dbReference type="RefSeq" id="WP_091659581.1">
    <property type="nucleotide sequence ID" value="NZ_FONT01000002.1"/>
</dbReference>
<dbReference type="Gene3D" id="3.40.190.80">
    <property type="match status" value="1"/>
</dbReference>
<dbReference type="InterPro" id="IPR033942">
    <property type="entry name" value="IMPase"/>
</dbReference>
<dbReference type="InterPro" id="IPR020583">
    <property type="entry name" value="Inositol_monoP_metal-BS"/>
</dbReference>
<evidence type="ECO:0000313" key="8">
    <source>
        <dbReference type="EMBL" id="SFE62914.1"/>
    </source>
</evidence>
<name>A0A1I2C3P8_9BACI</name>
<dbReference type="GO" id="GO:0006020">
    <property type="term" value="P:inositol metabolic process"/>
    <property type="evidence" value="ECO:0007669"/>
    <property type="project" value="TreeGrafter"/>
</dbReference>
<dbReference type="Proteomes" id="UP000199516">
    <property type="component" value="Unassembled WGS sequence"/>
</dbReference>
<keyword evidence="4 7" id="KW-0378">Hydrolase</keyword>
<comment type="similarity">
    <text evidence="7">Belongs to the inositol monophosphatase superfamily.</text>
</comment>
<dbReference type="STRING" id="930128.SAMN05192532_102683"/>
<dbReference type="EC" id="3.1.3.25" evidence="7"/>
<evidence type="ECO:0000256" key="7">
    <source>
        <dbReference type="RuleBase" id="RU364068"/>
    </source>
</evidence>
<dbReference type="OrthoDB" id="9772456at2"/>
<keyword evidence="3 6" id="KW-0479">Metal-binding</keyword>
<evidence type="ECO:0000256" key="6">
    <source>
        <dbReference type="PIRSR" id="PIRSR600760-2"/>
    </source>
</evidence>
<dbReference type="GO" id="GO:0046872">
    <property type="term" value="F:metal ion binding"/>
    <property type="evidence" value="ECO:0007669"/>
    <property type="project" value="UniProtKB-KW"/>
</dbReference>
<feature type="binding site" evidence="6">
    <location>
        <position position="88"/>
    </location>
    <ligand>
        <name>Mg(2+)</name>
        <dbReference type="ChEBI" id="CHEBI:18420"/>
        <label>1</label>
        <note>catalytic</note>
    </ligand>
</feature>
<accession>A0A1I2C3P8</accession>
<comment type="catalytic activity">
    <reaction evidence="1 7">
        <text>a myo-inositol phosphate + H2O = myo-inositol + phosphate</text>
        <dbReference type="Rhea" id="RHEA:24056"/>
        <dbReference type="ChEBI" id="CHEBI:15377"/>
        <dbReference type="ChEBI" id="CHEBI:17268"/>
        <dbReference type="ChEBI" id="CHEBI:43474"/>
        <dbReference type="ChEBI" id="CHEBI:84139"/>
        <dbReference type="EC" id="3.1.3.25"/>
    </reaction>
</comment>
<reference evidence="8 9" key="1">
    <citation type="submission" date="2016-10" db="EMBL/GenBank/DDBJ databases">
        <authorList>
            <person name="de Groot N.N."/>
        </authorList>
    </citation>
    <scope>NUCLEOTIDE SEQUENCE [LARGE SCALE GENOMIC DNA]</scope>
    <source>
        <strain evidence="8 9">DSM 23995</strain>
    </source>
</reference>
<dbReference type="PANTHER" id="PTHR20854:SF4">
    <property type="entry name" value="INOSITOL-1-MONOPHOSPHATASE-RELATED"/>
    <property type="match status" value="1"/>
</dbReference>
<dbReference type="InterPro" id="IPR000760">
    <property type="entry name" value="Inositol_monophosphatase-like"/>
</dbReference>
<keyword evidence="5 6" id="KW-0460">Magnesium</keyword>
<dbReference type="PRINTS" id="PR00377">
    <property type="entry name" value="IMPHPHTASES"/>
</dbReference>
<dbReference type="GO" id="GO:0007165">
    <property type="term" value="P:signal transduction"/>
    <property type="evidence" value="ECO:0007669"/>
    <property type="project" value="TreeGrafter"/>
</dbReference>
<dbReference type="FunFam" id="3.30.540.10:FF:000003">
    <property type="entry name" value="Inositol-1-monophosphatase"/>
    <property type="match status" value="1"/>
</dbReference>
<feature type="binding site" evidence="6">
    <location>
        <position position="213"/>
    </location>
    <ligand>
        <name>Mg(2+)</name>
        <dbReference type="ChEBI" id="CHEBI:18420"/>
        <label>1</label>
        <note>catalytic</note>
    </ligand>
</feature>
<evidence type="ECO:0000256" key="3">
    <source>
        <dbReference type="ARBA" id="ARBA00022723"/>
    </source>
</evidence>
<dbReference type="PRINTS" id="PR01959">
    <property type="entry name" value="SBIMPHPHTASE"/>
</dbReference>
<protein>
    <recommendedName>
        <fullName evidence="7">Inositol-1-monophosphatase</fullName>
        <ecNumber evidence="7">3.1.3.25</ecNumber>
    </recommendedName>
</protein>
<evidence type="ECO:0000256" key="1">
    <source>
        <dbReference type="ARBA" id="ARBA00001033"/>
    </source>
</evidence>
<dbReference type="Pfam" id="PF00459">
    <property type="entry name" value="Inositol_P"/>
    <property type="match status" value="1"/>
</dbReference>
<keyword evidence="9" id="KW-1185">Reference proteome</keyword>
<proteinExistence type="inferred from homology"/>